<sequence>MAMCLDPPVESTPNAAGLALPTPCREPQHLVSVRVLPVLRATTAGSSRAAKAALARAFRALGVDPADMAPAASSSGGGLSGQASAASSPARSSSSARAGSTAAGTPRPGDAAQSAGGVPPQPLIEAMRGHESSGTPATSRPGSPGSSQPAPDNSRGRGQVMRRDALEQLVRGACDESSERILAVLSSKLESLGRLSVNLQLGPSIRGDRRVGSCLASARNLDEVVTAAESNMDVGEGSTLDMATMRARLHSAESAQAAAENRLRSQTYSLENQKVFLKNANDEIAQLKKDVAHLRLLEAHYIVELESSNTAVDGLRECNERQENRVRVAEDSQARALAQLKREQEVYKAAVASSTAQSRCLHDLLTRSDAADDTAPARLRRRNEDLEEQVKRLTRANKTLRAHVQLEDMDPDVLVSRSTGELNWSLLDLTSESLAILQKQYRTADRSKPDRDIAEDLARTAFSLNDSIGDPLRKDAPAGVNKTTPGTSATAVKKSRASRRSSSSPRLSSRKRSREDSGYVSAAASPARPSRSGSKARKTSAESSAGSSASSSPVRKSSEKPKKLPKKRKESRWARSRSASVPRGSPVYARFIGSSVSPPTSPAPVAKATAPSVPGSAPPVASAETPVQAEVPVSGSGDDPQVGGLSHRADRGGTDEQLASVEQSPEVPQWFGDDSDAGLTEGLVDDSVVDGGAASADEEELDEWEGERVEVVAVVPASSPPVADGLSSSASTNLSSPAPALPTASAESSASLPLDPAASAESADTSVAVSSAHRPANAASQKVPTTRARARDVLPTARYSKHVLNWATPYLAPEFRFPGASKCWIQILNCELPTPIPGDARIAATAAGIKAFKDFKNPDHPWQQLRRRLPEHAYLFDTHGFDPSVKVSQRAPPTTRVNGYWSNFRGYGDPDDIDLGFSDWERYHWIPAPAVENCFRIATKELEGNNWSPEAKAKVRAELDEAKAEWLAYAAERNKRWDRFRAKIIYQFWRWFVSKEPKFAALHTKSLFEPSMLGCPFDNLTWLPKTTDWVSEISALDAAEPWRNGWVDVPAQHPYNTTFFPCNPRFPLFVPANTTREEVGRQIVVCPDLTPNEIAADWDAGFREPAQASDESSGPEPSEPPASAATPHVARDNSDHLQVLAQAAASAELQGDAREDSDD</sequence>
<protein>
    <submittedName>
        <fullName evidence="3">Uncharacterized protein</fullName>
    </submittedName>
</protein>
<evidence type="ECO:0000313" key="4">
    <source>
        <dbReference type="Proteomes" id="UP000002640"/>
    </source>
</evidence>
<feature type="compositionally biased region" description="Low complexity" evidence="2">
    <location>
        <begin position="594"/>
        <end position="623"/>
    </location>
</feature>
<feature type="region of interest" description="Disordered" evidence="2">
    <location>
        <begin position="719"/>
        <end position="789"/>
    </location>
</feature>
<feature type="compositionally biased region" description="Polar residues" evidence="2">
    <location>
        <begin position="481"/>
        <end position="490"/>
    </location>
</feature>
<proteinExistence type="predicted"/>
<feature type="compositionally biased region" description="Polar residues" evidence="2">
    <location>
        <begin position="132"/>
        <end position="151"/>
    </location>
</feature>
<keyword evidence="4" id="KW-1185">Reference proteome</keyword>
<dbReference type="GO" id="GO:0000993">
    <property type="term" value="F:RNA polymerase II complex binding"/>
    <property type="evidence" value="ECO:0007669"/>
    <property type="project" value="TreeGrafter"/>
</dbReference>
<feature type="region of interest" description="Disordered" evidence="2">
    <location>
        <begin position="1104"/>
        <end position="1135"/>
    </location>
</feature>
<feature type="compositionally biased region" description="Low complexity" evidence="2">
    <location>
        <begin position="1108"/>
        <end position="1127"/>
    </location>
</feature>
<feature type="region of interest" description="Disordered" evidence="2">
    <location>
        <begin position="70"/>
        <end position="158"/>
    </location>
</feature>
<feature type="compositionally biased region" description="Low complexity" evidence="2">
    <location>
        <begin position="521"/>
        <end position="533"/>
    </location>
</feature>
<feature type="compositionally biased region" description="Low complexity" evidence="2">
    <location>
        <begin position="541"/>
        <end position="555"/>
    </location>
</feature>
<keyword evidence="1" id="KW-0175">Coiled coil</keyword>
<name>G4ZU75_PHYSP</name>
<dbReference type="GeneID" id="20637599"/>
<dbReference type="OMA" id="ECNERQE"/>
<dbReference type="InParanoid" id="G4ZU75"/>
<evidence type="ECO:0000313" key="3">
    <source>
        <dbReference type="EMBL" id="EGZ13349.1"/>
    </source>
</evidence>
<feature type="region of interest" description="Disordered" evidence="2">
    <location>
        <begin position="466"/>
        <end position="679"/>
    </location>
</feature>
<reference evidence="3 4" key="1">
    <citation type="journal article" date="2006" name="Science">
        <title>Phytophthora genome sequences uncover evolutionary origins and mechanisms of pathogenesis.</title>
        <authorList>
            <person name="Tyler B.M."/>
            <person name="Tripathy S."/>
            <person name="Zhang X."/>
            <person name="Dehal P."/>
            <person name="Jiang R.H."/>
            <person name="Aerts A."/>
            <person name="Arredondo F.D."/>
            <person name="Baxter L."/>
            <person name="Bensasson D."/>
            <person name="Beynon J.L."/>
            <person name="Chapman J."/>
            <person name="Damasceno C.M."/>
            <person name="Dorrance A.E."/>
            <person name="Dou D."/>
            <person name="Dickerman A.W."/>
            <person name="Dubchak I.L."/>
            <person name="Garbelotto M."/>
            <person name="Gijzen M."/>
            <person name="Gordon S.G."/>
            <person name="Govers F."/>
            <person name="Grunwald N.J."/>
            <person name="Huang W."/>
            <person name="Ivors K.L."/>
            <person name="Jones R.W."/>
            <person name="Kamoun S."/>
            <person name="Krampis K."/>
            <person name="Lamour K.H."/>
            <person name="Lee M.K."/>
            <person name="McDonald W.H."/>
            <person name="Medina M."/>
            <person name="Meijer H.J."/>
            <person name="Nordberg E.K."/>
            <person name="Maclean D.J."/>
            <person name="Ospina-Giraldo M.D."/>
            <person name="Morris P.F."/>
            <person name="Phuntumart V."/>
            <person name="Putnam N.H."/>
            <person name="Rash S."/>
            <person name="Rose J.K."/>
            <person name="Sakihama Y."/>
            <person name="Salamov A.A."/>
            <person name="Savidor A."/>
            <person name="Scheuring C.F."/>
            <person name="Smith B.M."/>
            <person name="Sobral B.W."/>
            <person name="Terry A."/>
            <person name="Torto-Alalibo T.A."/>
            <person name="Win J."/>
            <person name="Xu Z."/>
            <person name="Zhang H."/>
            <person name="Grigoriev I.V."/>
            <person name="Rokhsar D.S."/>
            <person name="Boore J.L."/>
        </authorList>
    </citation>
    <scope>NUCLEOTIDE SEQUENCE [LARGE SCALE GENOMIC DNA]</scope>
    <source>
        <strain evidence="3 4">P6497</strain>
    </source>
</reference>
<dbReference type="SMR" id="G4ZU75"/>
<feature type="compositionally biased region" description="Low complexity" evidence="2">
    <location>
        <begin position="81"/>
        <end position="105"/>
    </location>
</feature>
<dbReference type="PANTHER" id="PTHR12460:SF0">
    <property type="entry name" value="CID DOMAIN-CONTAINING PROTEIN-RELATED"/>
    <property type="match status" value="1"/>
</dbReference>
<accession>G4ZU75</accession>
<dbReference type="EMBL" id="JH159156">
    <property type="protein sequence ID" value="EGZ13349.1"/>
    <property type="molecule type" value="Genomic_DNA"/>
</dbReference>
<gene>
    <name evidence="3" type="ORF">PHYSODRAFT_246387</name>
</gene>
<evidence type="ECO:0000256" key="2">
    <source>
        <dbReference type="SAM" id="MobiDB-lite"/>
    </source>
</evidence>
<feature type="coiled-coil region" evidence="1">
    <location>
        <begin position="242"/>
        <end position="297"/>
    </location>
</feature>
<dbReference type="Proteomes" id="UP000002640">
    <property type="component" value="Unassembled WGS sequence"/>
</dbReference>
<organism evidence="3 4">
    <name type="scientific">Phytophthora sojae (strain P6497)</name>
    <name type="common">Soybean stem and root rot agent</name>
    <name type="synonym">Phytophthora megasperma f. sp. glycines</name>
    <dbReference type="NCBI Taxonomy" id="1094619"/>
    <lineage>
        <taxon>Eukaryota</taxon>
        <taxon>Sar</taxon>
        <taxon>Stramenopiles</taxon>
        <taxon>Oomycota</taxon>
        <taxon>Peronosporomycetes</taxon>
        <taxon>Peronosporales</taxon>
        <taxon>Peronosporaceae</taxon>
        <taxon>Phytophthora</taxon>
    </lineage>
</organism>
<evidence type="ECO:0000256" key="1">
    <source>
        <dbReference type="SAM" id="Coils"/>
    </source>
</evidence>
<dbReference type="PANTHER" id="PTHR12460">
    <property type="entry name" value="CYCLIN-DEPENDENT KINASE INHIBITOR-RELATED PROTEIN"/>
    <property type="match status" value="1"/>
</dbReference>
<dbReference type="KEGG" id="psoj:PHYSODRAFT_246387"/>
<feature type="compositionally biased region" description="Low complexity" evidence="2">
    <location>
        <begin position="719"/>
        <end position="764"/>
    </location>
</feature>
<dbReference type="RefSeq" id="XP_009530778.1">
    <property type="nucleotide sequence ID" value="XM_009532483.1"/>
</dbReference>
<feature type="coiled-coil region" evidence="1">
    <location>
        <begin position="376"/>
        <end position="403"/>
    </location>
</feature>
<dbReference type="AlphaFoldDB" id="G4ZU75"/>
<dbReference type="GO" id="GO:0031124">
    <property type="term" value="P:mRNA 3'-end processing"/>
    <property type="evidence" value="ECO:0007669"/>
    <property type="project" value="TreeGrafter"/>
</dbReference>